<accession>A0A0A9H3V5</accession>
<dbReference type="AlphaFoldDB" id="A0A0A9H3V5"/>
<name>A0A0A9H3V5_ARUDO</name>
<evidence type="ECO:0000313" key="1">
    <source>
        <dbReference type="EMBL" id="JAE31895.1"/>
    </source>
</evidence>
<reference evidence="1" key="1">
    <citation type="submission" date="2014-09" db="EMBL/GenBank/DDBJ databases">
        <authorList>
            <person name="Magalhaes I.L.F."/>
            <person name="Oliveira U."/>
            <person name="Santos F.R."/>
            <person name="Vidigal T.H.D.A."/>
            <person name="Brescovit A.D."/>
            <person name="Santos A.J."/>
        </authorList>
    </citation>
    <scope>NUCLEOTIDE SEQUENCE</scope>
    <source>
        <tissue evidence="1">Shoot tissue taken approximately 20 cm above the soil surface</tissue>
    </source>
</reference>
<protein>
    <submittedName>
        <fullName evidence="1">Uncharacterized protein</fullName>
    </submittedName>
</protein>
<dbReference type="EMBL" id="GBRH01166001">
    <property type="protein sequence ID" value="JAE31895.1"/>
    <property type="molecule type" value="Transcribed_RNA"/>
</dbReference>
<sequence length="72" mass="7732">MLHNHRSCHCLCCFNLDKLLPATVPAIASQVSDPATVVYEIEAELVAEGAAEQTAVADQDSTNLDPAQEFCD</sequence>
<proteinExistence type="predicted"/>
<organism evidence="1">
    <name type="scientific">Arundo donax</name>
    <name type="common">Giant reed</name>
    <name type="synonym">Donax arundinaceus</name>
    <dbReference type="NCBI Taxonomy" id="35708"/>
    <lineage>
        <taxon>Eukaryota</taxon>
        <taxon>Viridiplantae</taxon>
        <taxon>Streptophyta</taxon>
        <taxon>Embryophyta</taxon>
        <taxon>Tracheophyta</taxon>
        <taxon>Spermatophyta</taxon>
        <taxon>Magnoliopsida</taxon>
        <taxon>Liliopsida</taxon>
        <taxon>Poales</taxon>
        <taxon>Poaceae</taxon>
        <taxon>PACMAD clade</taxon>
        <taxon>Arundinoideae</taxon>
        <taxon>Arundineae</taxon>
        <taxon>Arundo</taxon>
    </lineage>
</organism>
<reference evidence="1" key="2">
    <citation type="journal article" date="2015" name="Data Brief">
        <title>Shoot transcriptome of the giant reed, Arundo donax.</title>
        <authorList>
            <person name="Barrero R.A."/>
            <person name="Guerrero F.D."/>
            <person name="Moolhuijzen P."/>
            <person name="Goolsby J.A."/>
            <person name="Tidwell J."/>
            <person name="Bellgard S.E."/>
            <person name="Bellgard M.I."/>
        </authorList>
    </citation>
    <scope>NUCLEOTIDE SEQUENCE</scope>
    <source>
        <tissue evidence="1">Shoot tissue taken approximately 20 cm above the soil surface</tissue>
    </source>
</reference>